<evidence type="ECO:0000313" key="3">
    <source>
        <dbReference type="Proteomes" id="UP000824139"/>
    </source>
</evidence>
<gene>
    <name evidence="2" type="ORF">IAD41_02335</name>
</gene>
<comment type="caution">
    <text evidence="2">The sequence shown here is derived from an EMBL/GenBank/DDBJ whole genome shotgun (WGS) entry which is preliminary data.</text>
</comment>
<proteinExistence type="predicted"/>
<keyword evidence="1" id="KW-1133">Transmembrane helix</keyword>
<keyword evidence="1" id="KW-0472">Membrane</keyword>
<reference evidence="2" key="2">
    <citation type="journal article" date="2021" name="PeerJ">
        <title>Extensive microbial diversity within the chicken gut microbiome revealed by metagenomics and culture.</title>
        <authorList>
            <person name="Gilroy R."/>
            <person name="Ravi A."/>
            <person name="Getino M."/>
            <person name="Pursley I."/>
            <person name="Horton D.L."/>
            <person name="Alikhan N.F."/>
            <person name="Baker D."/>
            <person name="Gharbi K."/>
            <person name="Hall N."/>
            <person name="Watson M."/>
            <person name="Adriaenssens E.M."/>
            <person name="Foster-Nyarko E."/>
            <person name="Jarju S."/>
            <person name="Secka A."/>
            <person name="Antonio M."/>
            <person name="Oren A."/>
            <person name="Chaudhuri R.R."/>
            <person name="La Ragione R."/>
            <person name="Hildebrand F."/>
            <person name="Pallen M.J."/>
        </authorList>
    </citation>
    <scope>NUCLEOTIDE SEQUENCE</scope>
    <source>
        <strain evidence="2">CHK152-2994</strain>
    </source>
</reference>
<name>A0A9D1FUU0_9BACT</name>
<dbReference type="NCBIfam" id="TIGR02532">
    <property type="entry name" value="IV_pilin_GFxxxE"/>
    <property type="match status" value="1"/>
</dbReference>
<accession>A0A9D1FUU0</accession>
<sequence length="240" mass="27036">FIGFLNLQFFRFNRKKYSGFTLSEVLITLGIIGIVAAMTLPSLIGSYKEKQWKVAYKKAYSSFSQAFLRMQEDGYFVAITPQLVSGGNYYTPAIGENFKIISKYFNSVKTCFDGNADECWVCESGQAGKYSSSAPNWLGCTKESYAFVDYSGMAWYLYSNQEFPILVDVNGDKNPNKLGKDRFVLRFASKESIASDDGDGGNNNANYSGNIDRIAPWGDKINKQRWCPDGNCLYKSWLLE</sequence>
<dbReference type="Pfam" id="PF07963">
    <property type="entry name" value="N_methyl"/>
    <property type="match status" value="1"/>
</dbReference>
<feature type="non-terminal residue" evidence="2">
    <location>
        <position position="1"/>
    </location>
</feature>
<feature type="transmembrane region" description="Helical" evidence="1">
    <location>
        <begin position="20"/>
        <end position="44"/>
    </location>
</feature>
<dbReference type="SUPFAM" id="SSF54523">
    <property type="entry name" value="Pili subunits"/>
    <property type="match status" value="1"/>
</dbReference>
<dbReference type="InterPro" id="IPR012902">
    <property type="entry name" value="N_methyl_site"/>
</dbReference>
<dbReference type="EMBL" id="DVJO01000050">
    <property type="protein sequence ID" value="HIS82430.1"/>
    <property type="molecule type" value="Genomic_DNA"/>
</dbReference>
<dbReference type="Proteomes" id="UP000824139">
    <property type="component" value="Unassembled WGS sequence"/>
</dbReference>
<keyword evidence="1" id="KW-0812">Transmembrane</keyword>
<dbReference type="AlphaFoldDB" id="A0A9D1FUU0"/>
<organism evidence="2 3">
    <name type="scientific">Candidatus Scatenecus faecavium</name>
    <dbReference type="NCBI Taxonomy" id="2840915"/>
    <lineage>
        <taxon>Bacteria</taxon>
        <taxon>Candidatus Scatenecus</taxon>
    </lineage>
</organism>
<evidence type="ECO:0000313" key="2">
    <source>
        <dbReference type="EMBL" id="HIS82430.1"/>
    </source>
</evidence>
<evidence type="ECO:0000256" key="1">
    <source>
        <dbReference type="SAM" id="Phobius"/>
    </source>
</evidence>
<protein>
    <submittedName>
        <fullName evidence="2">Type II secretion system protein</fullName>
    </submittedName>
</protein>
<dbReference type="InterPro" id="IPR045584">
    <property type="entry name" value="Pilin-like"/>
</dbReference>
<dbReference type="Gene3D" id="3.30.700.10">
    <property type="entry name" value="Glycoprotein, Type 4 Pilin"/>
    <property type="match status" value="1"/>
</dbReference>
<reference evidence="2" key="1">
    <citation type="submission" date="2020-10" db="EMBL/GenBank/DDBJ databases">
        <authorList>
            <person name="Gilroy R."/>
        </authorList>
    </citation>
    <scope>NUCLEOTIDE SEQUENCE</scope>
    <source>
        <strain evidence="2">CHK152-2994</strain>
    </source>
</reference>